<dbReference type="GO" id="GO:0009360">
    <property type="term" value="C:DNA polymerase III complex"/>
    <property type="evidence" value="ECO:0007669"/>
    <property type="project" value="TreeGrafter"/>
</dbReference>
<dbReference type="EMBL" id="JRFJ01000007">
    <property type="protein sequence ID" value="KHJ53120.1"/>
    <property type="molecule type" value="Genomic_DNA"/>
</dbReference>
<dbReference type="Gene3D" id="3.40.50.300">
    <property type="entry name" value="P-loop containing nucleotide triphosphate hydrolases"/>
    <property type="match status" value="1"/>
</dbReference>
<dbReference type="NCBIfam" id="NF005677">
    <property type="entry name" value="PRK07471.1"/>
    <property type="match status" value="1"/>
</dbReference>
<dbReference type="PANTHER" id="PTHR11669">
    <property type="entry name" value="REPLICATION FACTOR C / DNA POLYMERASE III GAMMA-TAU SUBUNIT"/>
    <property type="match status" value="1"/>
</dbReference>
<dbReference type="RefSeq" id="WP_039195734.1">
    <property type="nucleotide sequence ID" value="NZ_JRFJ01000007.1"/>
</dbReference>
<dbReference type="GO" id="GO:0006261">
    <property type="term" value="P:DNA-templated DNA replication"/>
    <property type="evidence" value="ECO:0007669"/>
    <property type="project" value="TreeGrafter"/>
</dbReference>
<dbReference type="AlphaFoldDB" id="A0A0B1Q2P4"/>
<dbReference type="STRING" id="370622.LA66_19075"/>
<accession>A0A0B1Q2P4</accession>
<comment type="caution">
    <text evidence="1">The sequence shown here is derived from an EMBL/GenBank/DDBJ whole genome shotgun (WGS) entry which is preliminary data.</text>
</comment>
<dbReference type="Pfam" id="PF13177">
    <property type="entry name" value="DNA_pol3_delta2"/>
    <property type="match status" value="1"/>
</dbReference>
<organism evidence="1 2">
    <name type="scientific">Aureimonas altamirensis</name>
    <dbReference type="NCBI Taxonomy" id="370622"/>
    <lineage>
        <taxon>Bacteria</taxon>
        <taxon>Pseudomonadati</taxon>
        <taxon>Pseudomonadota</taxon>
        <taxon>Alphaproteobacteria</taxon>
        <taxon>Hyphomicrobiales</taxon>
        <taxon>Aurantimonadaceae</taxon>
        <taxon>Aureimonas</taxon>
    </lineage>
</organism>
<reference evidence="1 2" key="1">
    <citation type="submission" date="2014-09" db="EMBL/GenBank/DDBJ databases">
        <title>Isolation and characterization of Aurantimonas altamirensis ON-56566 from clinical sample following a dog bite.</title>
        <authorList>
            <person name="Eshaghi A."/>
            <person name="Li A."/>
            <person name="Shahinas D."/>
            <person name="Bahn P."/>
            <person name="Kus J.V."/>
            <person name="Patel S.N."/>
        </authorList>
    </citation>
    <scope>NUCLEOTIDE SEQUENCE [LARGE SCALE GENOMIC DNA]</scope>
    <source>
        <strain evidence="1 2">ON-56566</strain>
    </source>
</reference>
<evidence type="ECO:0000313" key="2">
    <source>
        <dbReference type="Proteomes" id="UP000030826"/>
    </source>
</evidence>
<dbReference type="SUPFAM" id="SSF52540">
    <property type="entry name" value="P-loop containing nucleoside triphosphate hydrolases"/>
    <property type="match status" value="1"/>
</dbReference>
<protein>
    <submittedName>
        <fullName evidence="1">DNA polymerase III subunit delta</fullName>
    </submittedName>
</protein>
<dbReference type="PANTHER" id="PTHR11669:SF8">
    <property type="entry name" value="DNA POLYMERASE III SUBUNIT DELTA"/>
    <property type="match status" value="1"/>
</dbReference>
<dbReference type="Proteomes" id="UP000030826">
    <property type="component" value="Unassembled WGS sequence"/>
</dbReference>
<dbReference type="NCBIfam" id="NF006586">
    <property type="entry name" value="PRK09112.1"/>
    <property type="match status" value="1"/>
</dbReference>
<proteinExistence type="predicted"/>
<name>A0A0B1Q2P4_9HYPH</name>
<sequence>MSDADLVAQQRHDDMDGIPPPAARLDVVGHDAALGALTQALDDGRMHHAWLLQGPQGIGKATLAFAFARTLLASTGEDTVAVARQVAQGAHPRLIHLSRPLADRGGGFKTQITVDEIRRLTHFFHTTAGLGWRVAIVDPADDMNRNAANALLKILEEPPARSLFLIVNHMPGRLLPTIRSRCRVLRLGELQAPEIASRLRRDVPDASDDEIAQASAHAMGSMRTGFQNLIGGGGEVNAQVQRLFALTTPDWAGIQALADAVSAKGREASYGLMVRELFQALAAESEKALAGGDLRAAERLAAFWQSEDARWREGEAYNLDRKQMLLTFFTGLSAARND</sequence>
<dbReference type="InterPro" id="IPR027417">
    <property type="entry name" value="P-loop_NTPase"/>
</dbReference>
<evidence type="ECO:0000313" key="1">
    <source>
        <dbReference type="EMBL" id="KHJ53120.1"/>
    </source>
</evidence>
<dbReference type="OrthoDB" id="9811073at2"/>
<dbReference type="InterPro" id="IPR050238">
    <property type="entry name" value="DNA_Rep/Repair_Clamp_Loader"/>
</dbReference>
<gene>
    <name evidence="1" type="ORF">LA66_19075</name>
</gene>